<dbReference type="InterPro" id="IPR002119">
    <property type="entry name" value="Histone_H2A"/>
</dbReference>
<dbReference type="InterPro" id="IPR011993">
    <property type="entry name" value="PH-like_dom_sf"/>
</dbReference>
<dbReference type="InterPro" id="IPR000219">
    <property type="entry name" value="DH_dom"/>
</dbReference>
<dbReference type="InterPro" id="IPR051092">
    <property type="entry name" value="FYVE_RhoGEF_PH"/>
</dbReference>
<evidence type="ECO:0008006" key="5">
    <source>
        <dbReference type="Google" id="ProtNLM"/>
    </source>
</evidence>
<evidence type="ECO:0000259" key="1">
    <source>
        <dbReference type="PROSITE" id="PS50003"/>
    </source>
</evidence>
<evidence type="ECO:0000313" key="3">
    <source>
        <dbReference type="EMBL" id="KAK2167191.1"/>
    </source>
</evidence>
<dbReference type="SUPFAM" id="SSF48065">
    <property type="entry name" value="DBL homology domain (DH-domain)"/>
    <property type="match status" value="1"/>
</dbReference>
<dbReference type="PANTHER" id="PTHR12673">
    <property type="entry name" value="FACIOGENITAL DYSPLASIA PROTEIN"/>
    <property type="match status" value="1"/>
</dbReference>
<dbReference type="Pfam" id="PF00621">
    <property type="entry name" value="RhoGEF"/>
    <property type="match status" value="1"/>
</dbReference>
<comment type="caution">
    <text evidence="3">The sequence shown here is derived from an EMBL/GenBank/DDBJ whole genome shotgun (WGS) entry which is preliminary data.</text>
</comment>
<reference evidence="3" key="1">
    <citation type="journal article" date="2023" name="Mol. Biol. Evol.">
        <title>Third-Generation Sequencing Reveals the Adaptive Role of the Epigenome in Three Deep-Sea Polychaetes.</title>
        <authorList>
            <person name="Perez M."/>
            <person name="Aroh O."/>
            <person name="Sun Y."/>
            <person name="Lan Y."/>
            <person name="Juniper S.K."/>
            <person name="Young C.R."/>
            <person name="Angers B."/>
            <person name="Qian P.Y."/>
        </authorList>
    </citation>
    <scope>NUCLEOTIDE SEQUENCE</scope>
    <source>
        <strain evidence="3">P08H-3</strain>
    </source>
</reference>
<dbReference type="GO" id="GO:0003677">
    <property type="term" value="F:DNA binding"/>
    <property type="evidence" value="ECO:0007669"/>
    <property type="project" value="InterPro"/>
</dbReference>
<feature type="domain" description="PH" evidence="1">
    <location>
        <begin position="370"/>
        <end position="474"/>
    </location>
</feature>
<proteinExistence type="predicted"/>
<organism evidence="3 4">
    <name type="scientific">Paralvinella palmiformis</name>
    <dbReference type="NCBI Taxonomy" id="53620"/>
    <lineage>
        <taxon>Eukaryota</taxon>
        <taxon>Metazoa</taxon>
        <taxon>Spiralia</taxon>
        <taxon>Lophotrochozoa</taxon>
        <taxon>Annelida</taxon>
        <taxon>Polychaeta</taxon>
        <taxon>Sedentaria</taxon>
        <taxon>Canalipalpata</taxon>
        <taxon>Terebellida</taxon>
        <taxon>Terebelliformia</taxon>
        <taxon>Alvinellidae</taxon>
        <taxon>Paralvinella</taxon>
    </lineage>
</organism>
<evidence type="ECO:0000313" key="4">
    <source>
        <dbReference type="Proteomes" id="UP001208570"/>
    </source>
</evidence>
<dbReference type="InterPro" id="IPR035899">
    <property type="entry name" value="DBL_dom_sf"/>
</dbReference>
<dbReference type="Pfam" id="PF00169">
    <property type="entry name" value="PH"/>
    <property type="match status" value="1"/>
</dbReference>
<dbReference type="CDD" id="cd22914">
    <property type="entry name" value="HFD_SOS1_rpt1"/>
    <property type="match status" value="1"/>
</dbReference>
<dbReference type="PROSITE" id="PS50003">
    <property type="entry name" value="PH_DOMAIN"/>
    <property type="match status" value="1"/>
</dbReference>
<feature type="domain" description="DH" evidence="2">
    <location>
        <begin position="206"/>
        <end position="363"/>
    </location>
</feature>
<dbReference type="InterPro" id="IPR001849">
    <property type="entry name" value="PH_domain"/>
</dbReference>
<accession>A0AAD9K9G0</accession>
<name>A0AAD9K9G0_9ANNE</name>
<gene>
    <name evidence="3" type="ORF">LSH36_31g02092</name>
</gene>
<dbReference type="AlphaFoldDB" id="A0AAD9K9G0"/>
<dbReference type="FunFam" id="1.10.20.10:FF:000029">
    <property type="entry name" value="son of sevenless homolog 1 isoform X1"/>
    <property type="match status" value="1"/>
</dbReference>
<evidence type="ECO:0000259" key="2">
    <source>
        <dbReference type="PROSITE" id="PS50010"/>
    </source>
</evidence>
<dbReference type="GO" id="GO:0046982">
    <property type="term" value="F:protein heterodimerization activity"/>
    <property type="evidence" value="ECO:0007669"/>
    <property type="project" value="InterPro"/>
</dbReference>
<sequence>MFPSTSTPSELSNYDFTAEENRSKWRGLFIKALQKVQQQVHPSLSAKEDALEYIEGLILQLLGMLCASQPHSVQEVEDRVQKTFPHPIDKWAMSDAQTALDKGKKKSPLVLPVDKIHPLLVREALGYKLDHQVTVYIVAVLEYIAADVLKLTGNYVRNIKHNEITLQDIKVAMCADKVLMDMFFPNEEDDFTVEENTTFVRRGSLTYEEIVKDLILEETQYMHDLNLIIKVFRAPFATLFPRSKDLDVIFSNILEVYEMTANLLSLLEDTLEVTDEDGMLLVGACFEELAEGAEFEVYEKYAEDMLKPNGRERLNTLIQRNDTLRTLQSIGGRGFKDAVKYVLPKLLLGPIYHFLHYFDVIKSNYYFDIIVKTDGVLFKYAGRRLTERYILLFDGLIVLTKVNTRRASVTGPVGEYKLKEKFNIRKIDIVDREDTEELKNAFELVVPNQSSVILAAKTTEDKNNWMAALLSLHTRSNLERMLDTALKEEEKQHPLKPLDPQVYR</sequence>
<dbReference type="InterPro" id="IPR009072">
    <property type="entry name" value="Histone-fold"/>
</dbReference>
<dbReference type="GO" id="GO:0000786">
    <property type="term" value="C:nucleosome"/>
    <property type="evidence" value="ECO:0007669"/>
    <property type="project" value="InterPro"/>
</dbReference>
<dbReference type="Gene3D" id="1.10.20.10">
    <property type="entry name" value="Histone, subunit A"/>
    <property type="match status" value="1"/>
</dbReference>
<dbReference type="Gene3D" id="1.20.900.10">
    <property type="entry name" value="Dbl homology (DH) domain"/>
    <property type="match status" value="1"/>
</dbReference>
<dbReference type="SMART" id="SM00325">
    <property type="entry name" value="RhoGEF"/>
    <property type="match status" value="1"/>
</dbReference>
<dbReference type="SUPFAM" id="SSF50729">
    <property type="entry name" value="PH domain-like"/>
    <property type="match status" value="1"/>
</dbReference>
<dbReference type="SMART" id="SM00233">
    <property type="entry name" value="PH"/>
    <property type="match status" value="1"/>
</dbReference>
<dbReference type="EMBL" id="JAODUP010000031">
    <property type="protein sequence ID" value="KAK2167191.1"/>
    <property type="molecule type" value="Genomic_DNA"/>
</dbReference>
<dbReference type="SUPFAM" id="SSF47113">
    <property type="entry name" value="Histone-fold"/>
    <property type="match status" value="1"/>
</dbReference>
<keyword evidence="4" id="KW-1185">Reference proteome</keyword>
<dbReference type="PROSITE" id="PS50010">
    <property type="entry name" value="DH_2"/>
    <property type="match status" value="1"/>
</dbReference>
<dbReference type="Gene3D" id="2.30.29.30">
    <property type="entry name" value="Pleckstrin-homology domain (PH domain)/Phosphotyrosine-binding domain (PTB)"/>
    <property type="match status" value="1"/>
</dbReference>
<dbReference type="Gene3D" id="6.10.250.3060">
    <property type="match status" value="1"/>
</dbReference>
<dbReference type="GO" id="GO:0005737">
    <property type="term" value="C:cytoplasm"/>
    <property type="evidence" value="ECO:0007669"/>
    <property type="project" value="TreeGrafter"/>
</dbReference>
<dbReference type="CDD" id="cd22915">
    <property type="entry name" value="HFD_SOS1_rpt2"/>
    <property type="match status" value="1"/>
</dbReference>
<dbReference type="PANTHER" id="PTHR12673:SF159">
    <property type="entry name" value="LD03170P"/>
    <property type="match status" value="1"/>
</dbReference>
<dbReference type="GO" id="GO:0030527">
    <property type="term" value="F:structural constituent of chromatin"/>
    <property type="evidence" value="ECO:0007669"/>
    <property type="project" value="InterPro"/>
</dbReference>
<dbReference type="PRINTS" id="PR00620">
    <property type="entry name" value="HISTONEH2A"/>
</dbReference>
<dbReference type="GO" id="GO:0005085">
    <property type="term" value="F:guanyl-nucleotide exchange factor activity"/>
    <property type="evidence" value="ECO:0007669"/>
    <property type="project" value="InterPro"/>
</dbReference>
<dbReference type="Proteomes" id="UP001208570">
    <property type="component" value="Unassembled WGS sequence"/>
</dbReference>
<protein>
    <recommendedName>
        <fullName evidence="5">PH domain-containing protein</fullName>
    </recommendedName>
</protein>